<accession>A0A1D3D3T9</accession>
<dbReference type="PANTHER" id="PTHR47165">
    <property type="entry name" value="OS03G0429900 PROTEIN"/>
    <property type="match status" value="1"/>
</dbReference>
<evidence type="ECO:0000256" key="5">
    <source>
        <dbReference type="ARBA" id="ARBA00023125"/>
    </source>
</evidence>
<feature type="domain" description="OB" evidence="6">
    <location>
        <begin position="26"/>
        <end position="104"/>
    </location>
</feature>
<sequence length="438" mass="48925">MLDSSPSGSSERYLSIGSLNPYVHRWQIKARVVDKSPLQTTKNNSRFFHVDITDSAGDIIRAKFWSDAAEKWHGALEKGKVYCFSRGRVNVANKRFSTLNNNYELSFSADADINPADDDGSIHVQRSLCSMPLRNIFNSTRECPFPTDVLAVVIEAQPVSSVTARSSGEELKRRVLRVRDKSQMEMEISLWGEQVDCITETAALPQVYGLTGLNIRDWRGARSASSTKSTQIIKAGSGLLQPEEETAAAEMLQWYTTTGSSLSFLSMSRAGSTGEGAANDRKPVQEQSIKDIKDRNEVSPDWRYMLLASFIDSTGSLSCRCFADMGQALLGSPASEVRRWDSEKKQTFFDWHSILKSHFRVMVRAELDNYNGEQRMRYTALRVEALDAHSLAMLLHQQLKVAVPSATDFAESKKAKLQLDNHGDISEPNAKRSLVEAH</sequence>
<dbReference type="InterPro" id="IPR004365">
    <property type="entry name" value="NA-bd_OB_tRNA"/>
</dbReference>
<evidence type="ECO:0000313" key="9">
    <source>
        <dbReference type="EMBL" id="OEH78128.1"/>
    </source>
</evidence>
<keyword evidence="5" id="KW-0238">DNA-binding</keyword>
<evidence type="ECO:0000256" key="4">
    <source>
        <dbReference type="ARBA" id="ARBA00022833"/>
    </source>
</evidence>
<dbReference type="Proteomes" id="UP000095192">
    <property type="component" value="Unassembled WGS sequence"/>
</dbReference>
<dbReference type="Pfam" id="PF08646">
    <property type="entry name" value="Rep_fac-A_C"/>
    <property type="match status" value="1"/>
</dbReference>
<dbReference type="InterPro" id="IPR012340">
    <property type="entry name" value="NA-bd_OB-fold"/>
</dbReference>
<dbReference type="VEuPathDB" id="ToxoDB:cyc_05562"/>
<dbReference type="FunFam" id="2.40.50.140:FF:000041">
    <property type="entry name" value="Replication protein A subunit"/>
    <property type="match status" value="1"/>
</dbReference>
<dbReference type="FunCoup" id="A0A1D3D3T9">
    <property type="interactions" value="413"/>
</dbReference>
<gene>
    <name evidence="9" type="ORF">cyc_05562</name>
</gene>
<dbReference type="EMBL" id="JROU02000844">
    <property type="protein sequence ID" value="OEH78128.1"/>
    <property type="molecule type" value="Genomic_DNA"/>
</dbReference>
<dbReference type="InterPro" id="IPR031657">
    <property type="entry name" value="REPA_OB_2"/>
</dbReference>
<keyword evidence="3" id="KW-0863">Zinc-finger</keyword>
<reference evidence="9 10" key="1">
    <citation type="journal article" date="2016" name="BMC Genomics">
        <title>Comparative genomics reveals Cyclospora cayetanensis possesses coccidia-like metabolism and invasion components but unique surface antigens.</title>
        <authorList>
            <person name="Liu S."/>
            <person name="Wang L."/>
            <person name="Zheng H."/>
            <person name="Xu Z."/>
            <person name="Roellig D.M."/>
            <person name="Li N."/>
            <person name="Frace M.A."/>
            <person name="Tang K."/>
            <person name="Arrowood M.J."/>
            <person name="Moss D.M."/>
            <person name="Zhang L."/>
            <person name="Feng Y."/>
            <person name="Xiao L."/>
        </authorList>
    </citation>
    <scope>NUCLEOTIDE SEQUENCE [LARGE SCALE GENOMIC DNA]</scope>
    <source>
        <strain evidence="9 10">CHN_HEN01</strain>
    </source>
</reference>
<proteinExistence type="inferred from homology"/>
<protein>
    <submittedName>
        <fullName evidence="9">Replication factor-a c terminal domain-containing protein</fullName>
    </submittedName>
</protein>
<evidence type="ECO:0000256" key="3">
    <source>
        <dbReference type="ARBA" id="ARBA00022771"/>
    </source>
</evidence>
<keyword evidence="4" id="KW-0862">Zinc</keyword>
<evidence type="ECO:0000256" key="1">
    <source>
        <dbReference type="ARBA" id="ARBA00005690"/>
    </source>
</evidence>
<dbReference type="CDD" id="cd04474">
    <property type="entry name" value="RPA1_DBD_A"/>
    <property type="match status" value="1"/>
</dbReference>
<dbReference type="Pfam" id="PF01336">
    <property type="entry name" value="tRNA_anti-codon"/>
    <property type="match status" value="1"/>
</dbReference>
<dbReference type="InterPro" id="IPR013955">
    <property type="entry name" value="Rep_factor-A_C"/>
</dbReference>
<name>A0A1D3D3T9_9EIME</name>
<dbReference type="GO" id="GO:0003677">
    <property type="term" value="F:DNA binding"/>
    <property type="evidence" value="ECO:0007669"/>
    <property type="project" value="UniProtKB-KW"/>
</dbReference>
<dbReference type="Pfam" id="PF16900">
    <property type="entry name" value="REPA_OB_2"/>
    <property type="match status" value="1"/>
</dbReference>
<evidence type="ECO:0000313" key="10">
    <source>
        <dbReference type="Proteomes" id="UP000095192"/>
    </source>
</evidence>
<dbReference type="SUPFAM" id="SSF50249">
    <property type="entry name" value="Nucleic acid-binding proteins"/>
    <property type="match status" value="3"/>
</dbReference>
<feature type="domain" description="Replication factor A C-terminal" evidence="7">
    <location>
        <begin position="294"/>
        <end position="390"/>
    </location>
</feature>
<dbReference type="AlphaFoldDB" id="A0A1D3D3T9"/>
<feature type="domain" description="Replication protein A OB" evidence="8">
    <location>
        <begin position="147"/>
        <end position="233"/>
    </location>
</feature>
<organism evidence="9 10">
    <name type="scientific">Cyclospora cayetanensis</name>
    <dbReference type="NCBI Taxonomy" id="88456"/>
    <lineage>
        <taxon>Eukaryota</taxon>
        <taxon>Sar</taxon>
        <taxon>Alveolata</taxon>
        <taxon>Apicomplexa</taxon>
        <taxon>Conoidasida</taxon>
        <taxon>Coccidia</taxon>
        <taxon>Eucoccidiorida</taxon>
        <taxon>Eimeriorina</taxon>
        <taxon>Eimeriidae</taxon>
        <taxon>Cyclospora</taxon>
    </lineage>
</organism>
<evidence type="ECO:0000256" key="2">
    <source>
        <dbReference type="ARBA" id="ARBA00022723"/>
    </source>
</evidence>
<dbReference type="Gene3D" id="2.40.50.140">
    <property type="entry name" value="Nucleic acid-binding proteins"/>
    <property type="match status" value="3"/>
</dbReference>
<dbReference type="CDD" id="cd04475">
    <property type="entry name" value="RPA1_DBD_B"/>
    <property type="match status" value="1"/>
</dbReference>
<comment type="similarity">
    <text evidence="1">Belongs to the replication factor A protein 1 family.</text>
</comment>
<dbReference type="InParanoid" id="A0A1D3D3T9"/>
<dbReference type="GO" id="GO:0008270">
    <property type="term" value="F:zinc ion binding"/>
    <property type="evidence" value="ECO:0007669"/>
    <property type="project" value="UniProtKB-KW"/>
</dbReference>
<evidence type="ECO:0000259" key="6">
    <source>
        <dbReference type="Pfam" id="PF01336"/>
    </source>
</evidence>
<dbReference type="VEuPathDB" id="ToxoDB:LOC34621898"/>
<comment type="caution">
    <text evidence="9">The sequence shown here is derived from an EMBL/GenBank/DDBJ whole genome shotgun (WGS) entry which is preliminary data.</text>
</comment>
<evidence type="ECO:0000259" key="7">
    <source>
        <dbReference type="Pfam" id="PF08646"/>
    </source>
</evidence>
<keyword evidence="10" id="KW-1185">Reference proteome</keyword>
<keyword evidence="2" id="KW-0479">Metal-binding</keyword>
<dbReference type="PANTHER" id="PTHR47165:SF4">
    <property type="entry name" value="OS03G0429900 PROTEIN"/>
    <property type="match status" value="1"/>
</dbReference>
<evidence type="ECO:0000259" key="8">
    <source>
        <dbReference type="Pfam" id="PF16900"/>
    </source>
</evidence>